<dbReference type="eggNOG" id="ENOG5033EHR">
    <property type="taxonomic scope" value="Bacteria"/>
</dbReference>
<keyword evidence="1" id="KW-0732">Signal</keyword>
<dbReference type="OrthoDB" id="2437675at2"/>
<dbReference type="RefSeq" id="WP_036197961.1">
    <property type="nucleotide sequence ID" value="NZ_AVCY01000018.1"/>
</dbReference>
<sequence>MRNLWLILSLYMMVALLAACNDEDKSYLTRVDVLAVEDEAMEEEEMIVDLITLDSIKSLLDEIHWQQDSSPDLERTEDLVVTLFYTENDNNQEQLYLYRMWFNSDDSLTIISDHEEEGYGTLDEEHAGKLKDLFLLGKF</sequence>
<dbReference type="AlphaFoldDB" id="A0A0A3I460"/>
<dbReference type="PROSITE" id="PS51257">
    <property type="entry name" value="PROKAR_LIPOPROTEIN"/>
    <property type="match status" value="1"/>
</dbReference>
<proteinExistence type="predicted"/>
<feature type="chain" id="PRO_5039585693" description="Lipoprotein" evidence="1">
    <location>
        <begin position="19"/>
        <end position="139"/>
    </location>
</feature>
<evidence type="ECO:0008006" key="4">
    <source>
        <dbReference type="Google" id="ProtNLM"/>
    </source>
</evidence>
<protein>
    <recommendedName>
        <fullName evidence="4">Lipoprotein</fullName>
    </recommendedName>
</protein>
<reference evidence="2 3" key="1">
    <citation type="submission" date="2014-02" db="EMBL/GenBank/DDBJ databases">
        <title>Draft genome sequence of Lysinibacillus sinduriensis JCM 15800.</title>
        <authorList>
            <person name="Zhang F."/>
            <person name="Wang G."/>
            <person name="Zhang L."/>
        </authorList>
    </citation>
    <scope>NUCLEOTIDE SEQUENCE [LARGE SCALE GENOMIC DNA]</scope>
    <source>
        <strain evidence="2 3">JCM 15800</strain>
    </source>
</reference>
<keyword evidence="3" id="KW-1185">Reference proteome</keyword>
<evidence type="ECO:0000313" key="3">
    <source>
        <dbReference type="Proteomes" id="UP000030408"/>
    </source>
</evidence>
<feature type="signal peptide" evidence="1">
    <location>
        <begin position="1"/>
        <end position="18"/>
    </location>
</feature>
<gene>
    <name evidence="2" type="ORF">CD33_02905</name>
</gene>
<accession>A0A0A3I460</accession>
<organism evidence="2 3">
    <name type="scientific">Ureibacillus sinduriensis BLB-1 = JCM 15800</name>
    <dbReference type="NCBI Taxonomy" id="1384057"/>
    <lineage>
        <taxon>Bacteria</taxon>
        <taxon>Bacillati</taxon>
        <taxon>Bacillota</taxon>
        <taxon>Bacilli</taxon>
        <taxon>Bacillales</taxon>
        <taxon>Caryophanaceae</taxon>
        <taxon>Ureibacillus</taxon>
    </lineage>
</organism>
<evidence type="ECO:0000313" key="2">
    <source>
        <dbReference type="EMBL" id="KGR77458.1"/>
    </source>
</evidence>
<dbReference type="EMBL" id="JPVO01000038">
    <property type="protein sequence ID" value="KGR77458.1"/>
    <property type="molecule type" value="Genomic_DNA"/>
</dbReference>
<comment type="caution">
    <text evidence="2">The sequence shown here is derived from an EMBL/GenBank/DDBJ whole genome shotgun (WGS) entry which is preliminary data.</text>
</comment>
<dbReference type="Proteomes" id="UP000030408">
    <property type="component" value="Unassembled WGS sequence"/>
</dbReference>
<evidence type="ECO:0000256" key="1">
    <source>
        <dbReference type="SAM" id="SignalP"/>
    </source>
</evidence>
<dbReference type="STRING" id="1384057.CD33_02905"/>
<name>A0A0A3I460_9BACL</name>